<proteinExistence type="predicted"/>
<organism evidence="2 3">
    <name type="scientific">Hazenella coriacea</name>
    <dbReference type="NCBI Taxonomy" id="1179467"/>
    <lineage>
        <taxon>Bacteria</taxon>
        <taxon>Bacillati</taxon>
        <taxon>Bacillota</taxon>
        <taxon>Bacilli</taxon>
        <taxon>Bacillales</taxon>
        <taxon>Thermoactinomycetaceae</taxon>
        <taxon>Hazenella</taxon>
    </lineage>
</organism>
<dbReference type="Gene3D" id="1.20.1260.10">
    <property type="match status" value="1"/>
</dbReference>
<dbReference type="OrthoDB" id="1647790at2"/>
<accession>A0A4R3LCD0</accession>
<name>A0A4R3LCD0_9BACL</name>
<comment type="caution">
    <text evidence="2">The sequence shown here is derived from an EMBL/GenBank/DDBJ whole genome shotgun (WGS) entry which is preliminary data.</text>
</comment>
<evidence type="ECO:0000313" key="2">
    <source>
        <dbReference type="EMBL" id="TCS96925.1"/>
    </source>
</evidence>
<dbReference type="Proteomes" id="UP000294937">
    <property type="component" value="Unassembled WGS sequence"/>
</dbReference>
<dbReference type="AlphaFoldDB" id="A0A4R3LCD0"/>
<evidence type="ECO:0000313" key="3">
    <source>
        <dbReference type="Proteomes" id="UP000294937"/>
    </source>
</evidence>
<reference evidence="2 3" key="1">
    <citation type="submission" date="2019-03" db="EMBL/GenBank/DDBJ databases">
        <title>Genomic Encyclopedia of Type Strains, Phase IV (KMG-IV): sequencing the most valuable type-strain genomes for metagenomic binning, comparative biology and taxonomic classification.</title>
        <authorList>
            <person name="Goeker M."/>
        </authorList>
    </citation>
    <scope>NUCLEOTIDE SEQUENCE [LARGE SCALE GENOMIC DNA]</scope>
    <source>
        <strain evidence="2 3">DSM 45707</strain>
    </source>
</reference>
<dbReference type="InterPro" id="IPR012347">
    <property type="entry name" value="Ferritin-like"/>
</dbReference>
<gene>
    <name evidence="2" type="ORF">EDD58_101572</name>
</gene>
<protein>
    <submittedName>
        <fullName evidence="2">Coat F domain-containing protein</fullName>
    </submittedName>
</protein>
<dbReference type="Pfam" id="PF07875">
    <property type="entry name" value="Coat_F"/>
    <property type="match status" value="1"/>
</dbReference>
<feature type="region of interest" description="Disordered" evidence="1">
    <location>
        <begin position="1"/>
        <end position="29"/>
    </location>
</feature>
<feature type="compositionally biased region" description="Low complexity" evidence="1">
    <location>
        <begin position="1"/>
        <end position="16"/>
    </location>
</feature>
<evidence type="ECO:0000256" key="1">
    <source>
        <dbReference type="SAM" id="MobiDB-lite"/>
    </source>
</evidence>
<dbReference type="RefSeq" id="WP_131923300.1">
    <property type="nucleotide sequence ID" value="NZ_SMAG01000001.1"/>
</dbReference>
<dbReference type="EMBL" id="SMAG01000001">
    <property type="protein sequence ID" value="TCS96925.1"/>
    <property type="molecule type" value="Genomic_DNA"/>
</dbReference>
<dbReference type="InterPro" id="IPR012851">
    <property type="entry name" value="Spore_coat_CotF-like"/>
</dbReference>
<keyword evidence="3" id="KW-1185">Reference proteome</keyword>
<sequence length="113" mass="13147">MNQLNNQQMSSAQQASTLPQVKTPEINDRDRLNEILSTEKYLASGYNTACNEASSEDLYRVQLQLLTEIHDAQRNLFNLMHQKGWYKIEAEDVNKISQKAQQFANYRTQFPYS</sequence>